<evidence type="ECO:0000313" key="2">
    <source>
        <dbReference type="EMBL" id="MBK4721915.1"/>
    </source>
</evidence>
<keyword evidence="3" id="KW-1185">Reference proteome</keyword>
<protein>
    <submittedName>
        <fullName evidence="2">Transposase</fullName>
    </submittedName>
</protein>
<dbReference type="RefSeq" id="WP_200486559.1">
    <property type="nucleotide sequence ID" value="NZ_JAEPIV010000019.1"/>
</dbReference>
<dbReference type="Proteomes" id="UP000654452">
    <property type="component" value="Unassembled WGS sequence"/>
</dbReference>
<dbReference type="InterPro" id="IPR025948">
    <property type="entry name" value="HTH-like_dom"/>
</dbReference>
<feature type="domain" description="HTH-like" evidence="1">
    <location>
        <begin position="2"/>
        <end position="34"/>
    </location>
</feature>
<proteinExistence type="predicted"/>
<comment type="caution">
    <text evidence="2">The sequence shown here is derived from an EMBL/GenBank/DDBJ whole genome shotgun (WGS) entry which is preliminary data.</text>
</comment>
<reference evidence="2 3" key="1">
    <citation type="submission" date="2021-01" db="EMBL/GenBank/DDBJ databases">
        <title>Azospirillum sp. YIM DDC1 draft genome.</title>
        <authorList>
            <person name="Wang Y.-X."/>
        </authorList>
    </citation>
    <scope>NUCLEOTIDE SEQUENCE [LARGE SCALE GENOMIC DNA]</scope>
    <source>
        <strain evidence="2 3">YIM DDC1</strain>
    </source>
</reference>
<dbReference type="EMBL" id="JAEPIV010000019">
    <property type="protein sequence ID" value="MBK4721915.1"/>
    <property type="molecule type" value="Genomic_DNA"/>
</dbReference>
<name>A0ABS1I4A8_9PROT</name>
<accession>A0ABS1I4A8</accession>
<dbReference type="Pfam" id="PF13276">
    <property type="entry name" value="HTH_21"/>
    <property type="match status" value="1"/>
</dbReference>
<organism evidence="2 3">
    <name type="scientific">Azospirillum aestuarii</name>
    <dbReference type="NCBI Taxonomy" id="2802052"/>
    <lineage>
        <taxon>Bacteria</taxon>
        <taxon>Pseudomonadati</taxon>
        <taxon>Pseudomonadota</taxon>
        <taxon>Alphaproteobacteria</taxon>
        <taxon>Rhodospirillales</taxon>
        <taxon>Azospirillaceae</taxon>
        <taxon>Azospirillum</taxon>
    </lineage>
</organism>
<evidence type="ECO:0000313" key="3">
    <source>
        <dbReference type="Proteomes" id="UP000654452"/>
    </source>
</evidence>
<gene>
    <name evidence="2" type="ORF">JJL56_23975</name>
</gene>
<evidence type="ECO:0000259" key="1">
    <source>
        <dbReference type="Pfam" id="PF13276"/>
    </source>
</evidence>
<sequence>MLDDIRRLHADHRERYGAPRIHAALNARDGEAVAKAQHRECSRSTAPF</sequence>